<sequence>MFVFYSENELYLDSSWPCLQGAGRYTPDTIEEQALVTFLACEEIEFPAADPDRNEKANFDRNIKELIRSIGSTHLRQNFILSLNQGFLPYFFSMPDESGEKVRAVPYPYPVQTKKRIHGTNDALPTDCGLRWLHANDDHRHIMQFVSELAIAVSRGQFTRSRHIRTRSTPKPTHTSFSPAREVNGTRQIDVLRRPLRRIRRRERLLMHAATKLCRCDHIEAALEPCYCSGKSPNSFGSRPPCERQLEPYAFGEITSDVDCSVASTRIASRSLYRLLTAS</sequence>
<accession>A0A103E314</accession>
<dbReference type="OrthoDB" id="3765434at2"/>
<comment type="caution">
    <text evidence="1">The sequence shown here is derived from an EMBL/GenBank/DDBJ whole genome shotgun (WGS) entry which is preliminary data.</text>
</comment>
<dbReference type="AlphaFoldDB" id="A0A103E314"/>
<name>A0A103E314_9BURK</name>
<dbReference type="Proteomes" id="UP000062788">
    <property type="component" value="Unassembled WGS sequence"/>
</dbReference>
<protein>
    <submittedName>
        <fullName evidence="1">Uncharacterized protein</fullName>
    </submittedName>
</protein>
<evidence type="ECO:0000313" key="1">
    <source>
        <dbReference type="EMBL" id="KVE27422.1"/>
    </source>
</evidence>
<gene>
    <name evidence="1" type="ORF">WS67_11655</name>
</gene>
<proteinExistence type="predicted"/>
<reference evidence="1 2" key="1">
    <citation type="submission" date="2015-11" db="EMBL/GenBank/DDBJ databases">
        <title>Expanding the genomic diversity of Burkholderia species for the development of highly accurate diagnostics.</title>
        <authorList>
            <person name="Sahl J."/>
            <person name="Keim P."/>
            <person name="Wagner D."/>
        </authorList>
    </citation>
    <scope>NUCLEOTIDE SEQUENCE [LARGE SCALE GENOMIC DNA]</scope>
    <source>
        <strain evidence="1 2">TSV85</strain>
    </source>
</reference>
<evidence type="ECO:0000313" key="2">
    <source>
        <dbReference type="Proteomes" id="UP000062788"/>
    </source>
</evidence>
<organism evidence="1 2">
    <name type="scientific">Burkholderia singularis</name>
    <dbReference type="NCBI Taxonomy" id="1503053"/>
    <lineage>
        <taxon>Bacteria</taxon>
        <taxon>Pseudomonadati</taxon>
        <taxon>Pseudomonadota</taxon>
        <taxon>Betaproteobacteria</taxon>
        <taxon>Burkholderiales</taxon>
        <taxon>Burkholderiaceae</taxon>
        <taxon>Burkholderia</taxon>
        <taxon>pseudomallei group</taxon>
    </lineage>
</organism>
<dbReference type="RefSeq" id="WP_059516431.1">
    <property type="nucleotide sequence ID" value="NZ_LOWA01000030.1"/>
</dbReference>
<keyword evidence="2" id="KW-1185">Reference proteome</keyword>
<dbReference type="EMBL" id="LOWA01000030">
    <property type="protein sequence ID" value="KVE27422.1"/>
    <property type="molecule type" value="Genomic_DNA"/>
</dbReference>